<gene>
    <name evidence="2" type="ORF">GCM10009864_27000</name>
</gene>
<feature type="compositionally biased region" description="Basic residues" evidence="1">
    <location>
        <begin position="57"/>
        <end position="66"/>
    </location>
</feature>
<evidence type="ECO:0000256" key="1">
    <source>
        <dbReference type="SAM" id="MobiDB-lite"/>
    </source>
</evidence>
<name>A0ABN3RRW2_9ACTN</name>
<feature type="region of interest" description="Disordered" evidence="1">
    <location>
        <begin position="54"/>
        <end position="73"/>
    </location>
</feature>
<evidence type="ECO:0000313" key="3">
    <source>
        <dbReference type="Proteomes" id="UP001500994"/>
    </source>
</evidence>
<sequence>MAVNPSMSDMNDRLLSLVDGVVDLDEERLPLLTLREARAAIELLRLLAAGDGEGSHAARHLARNLGRRMPSEH</sequence>
<protein>
    <submittedName>
        <fullName evidence="2">Uncharacterized protein</fullName>
    </submittedName>
</protein>
<proteinExistence type="predicted"/>
<comment type="caution">
    <text evidence="2">The sequence shown here is derived from an EMBL/GenBank/DDBJ whole genome shotgun (WGS) entry which is preliminary data.</text>
</comment>
<evidence type="ECO:0000313" key="2">
    <source>
        <dbReference type="EMBL" id="GAA2658804.1"/>
    </source>
</evidence>
<reference evidence="2 3" key="1">
    <citation type="journal article" date="2019" name="Int. J. Syst. Evol. Microbiol.">
        <title>The Global Catalogue of Microorganisms (GCM) 10K type strain sequencing project: providing services to taxonomists for standard genome sequencing and annotation.</title>
        <authorList>
            <consortium name="The Broad Institute Genomics Platform"/>
            <consortium name="The Broad Institute Genome Sequencing Center for Infectious Disease"/>
            <person name="Wu L."/>
            <person name="Ma J."/>
        </authorList>
    </citation>
    <scope>NUCLEOTIDE SEQUENCE [LARGE SCALE GENOMIC DNA]</scope>
    <source>
        <strain evidence="2 3">JCM 16374</strain>
    </source>
</reference>
<keyword evidence="3" id="KW-1185">Reference proteome</keyword>
<organism evidence="2 3">
    <name type="scientific">Streptomyces lunalinharesii</name>
    <dbReference type="NCBI Taxonomy" id="333384"/>
    <lineage>
        <taxon>Bacteria</taxon>
        <taxon>Bacillati</taxon>
        <taxon>Actinomycetota</taxon>
        <taxon>Actinomycetes</taxon>
        <taxon>Kitasatosporales</taxon>
        <taxon>Streptomycetaceae</taxon>
        <taxon>Streptomyces</taxon>
    </lineage>
</organism>
<accession>A0ABN3RRW2</accession>
<dbReference type="Proteomes" id="UP001500994">
    <property type="component" value="Unassembled WGS sequence"/>
</dbReference>
<dbReference type="EMBL" id="BAAARK010000006">
    <property type="protein sequence ID" value="GAA2658804.1"/>
    <property type="molecule type" value="Genomic_DNA"/>
</dbReference>